<proteinExistence type="predicted"/>
<dbReference type="Gene3D" id="3.40.190.10">
    <property type="entry name" value="Periplasmic binding protein-like II"/>
    <property type="match status" value="2"/>
</dbReference>
<dbReference type="AlphaFoldDB" id="A0A2P8R3M3"/>
<dbReference type="InterPro" id="IPR027024">
    <property type="entry name" value="UCP027386_ABC_sbc_TM0202"/>
</dbReference>
<dbReference type="RefSeq" id="WP_106869517.1">
    <property type="nucleotide sequence ID" value="NZ_CP053841.1"/>
</dbReference>
<dbReference type="Pfam" id="PF13379">
    <property type="entry name" value="NMT1_2"/>
    <property type="match status" value="1"/>
</dbReference>
<dbReference type="PANTHER" id="PTHR30024:SF46">
    <property type="entry name" value="ABC TRANSPORTER, SUBSTRATE-BINDING LIPOPROTEIN"/>
    <property type="match status" value="1"/>
</dbReference>
<evidence type="ECO:0008006" key="3">
    <source>
        <dbReference type="Google" id="ProtNLM"/>
    </source>
</evidence>
<evidence type="ECO:0000313" key="2">
    <source>
        <dbReference type="Proteomes" id="UP000240535"/>
    </source>
</evidence>
<name>A0A2P8R3M3_9BACT</name>
<organism evidence="1 2">
    <name type="scientific">Campylobacter blaseri</name>
    <dbReference type="NCBI Taxonomy" id="2042961"/>
    <lineage>
        <taxon>Bacteria</taxon>
        <taxon>Pseudomonadati</taxon>
        <taxon>Campylobacterota</taxon>
        <taxon>Epsilonproteobacteria</taxon>
        <taxon>Campylobacterales</taxon>
        <taxon>Campylobacteraceae</taxon>
        <taxon>Campylobacter</taxon>
    </lineage>
</organism>
<protein>
    <recommendedName>
        <fullName evidence="3">ABC transporter substrate-binding protein</fullName>
    </recommendedName>
</protein>
<comment type="caution">
    <text evidence="1">The sequence shown here is derived from an EMBL/GenBank/DDBJ whole genome shotgun (WGS) entry which is preliminary data.</text>
</comment>
<reference evidence="2" key="1">
    <citation type="submission" date="2017-10" db="EMBL/GenBank/DDBJ databases">
        <title>Campylobacter species from seals.</title>
        <authorList>
            <person name="Gilbert M.J."/>
            <person name="Zomer A.L."/>
            <person name="Timmerman A.J."/>
            <person name="Duim B."/>
            <person name="Wagenaar J.A."/>
        </authorList>
    </citation>
    <scope>NUCLEOTIDE SEQUENCE [LARGE SCALE GENOMIC DNA]</scope>
    <source>
        <strain evidence="2">17S00004-5</strain>
    </source>
</reference>
<gene>
    <name evidence="1" type="ORF">CQ405_00600</name>
</gene>
<dbReference type="PANTHER" id="PTHR30024">
    <property type="entry name" value="ALIPHATIC SULFONATES-BINDING PROTEIN-RELATED"/>
    <property type="match status" value="1"/>
</dbReference>
<sequence>MKRREFLSLGSAFGISAFAPNLFAKENFTIYGAPAVPSAIIAIASLQGKLSKSMNTELKIWKTPDQLRAGVASKTFKVMMSPSNVGVNLKNQNQNVAMLNILTESIQNIITKDKNIKELGDLEGKKMIMPFKNDMPDLIFHALCKKQGVDVSKIDITYTTTPPESMLMLLQSKDYVASILPEPMGTAAIFKGKKLGVSIHRSIAIHKEWGKSFNTANSIPQAGMIVDVDYYNNHIKEFEVFHEDLKNALIWLNGNKQSAAEIASAYLPANKIIIANSFEHANLCVKKASDIRDEIMEFFEIMFEFNPKILGGKMPDKGFFL</sequence>
<keyword evidence="2" id="KW-1185">Reference proteome</keyword>
<dbReference type="SUPFAM" id="SSF53850">
    <property type="entry name" value="Periplasmic binding protein-like II"/>
    <property type="match status" value="1"/>
</dbReference>
<dbReference type="PIRSF" id="PIRSF027386">
    <property type="entry name" value="UCP027386_ABC_sbc_TM0202"/>
    <property type="match status" value="1"/>
</dbReference>
<dbReference type="OrthoDB" id="9814375at2"/>
<dbReference type="EMBL" id="PDHH01000001">
    <property type="protein sequence ID" value="PSM53085.1"/>
    <property type="molecule type" value="Genomic_DNA"/>
</dbReference>
<accession>A0A2P8R3M3</accession>
<evidence type="ECO:0000313" key="1">
    <source>
        <dbReference type="EMBL" id="PSM53085.1"/>
    </source>
</evidence>
<dbReference type="Proteomes" id="UP000240535">
    <property type="component" value="Unassembled WGS sequence"/>
</dbReference>